<evidence type="ECO:0000259" key="1">
    <source>
        <dbReference type="PROSITE" id="PS50181"/>
    </source>
</evidence>
<proteinExistence type="predicted"/>
<dbReference type="AlphaFoldDB" id="A0AAD8JVN8"/>
<dbReference type="Pfam" id="PF10536">
    <property type="entry name" value="PMD"/>
    <property type="match status" value="1"/>
</dbReference>
<protein>
    <recommendedName>
        <fullName evidence="1">F-box domain-containing protein</fullName>
    </recommendedName>
</protein>
<dbReference type="Pfam" id="PF12937">
    <property type="entry name" value="F-box-like"/>
    <property type="match status" value="1"/>
</dbReference>
<evidence type="ECO:0000313" key="3">
    <source>
        <dbReference type="Proteomes" id="UP001229421"/>
    </source>
</evidence>
<comment type="caution">
    <text evidence="2">The sequence shown here is derived from an EMBL/GenBank/DDBJ whole genome shotgun (WGS) entry which is preliminary data.</text>
</comment>
<accession>A0AAD8JVN8</accession>
<dbReference type="EMBL" id="JAUHHV010000010">
    <property type="protein sequence ID" value="KAK1409571.1"/>
    <property type="molecule type" value="Genomic_DNA"/>
</dbReference>
<evidence type="ECO:0000313" key="2">
    <source>
        <dbReference type="EMBL" id="KAK1409571.1"/>
    </source>
</evidence>
<dbReference type="PANTHER" id="PTHR38926">
    <property type="entry name" value="F-BOX DOMAIN CONTAINING PROTEIN, EXPRESSED"/>
    <property type="match status" value="1"/>
</dbReference>
<dbReference type="PANTHER" id="PTHR38926:SF80">
    <property type="entry name" value="F-BOX DOMAIN, LEUCINE-RICH REPEAT DOMAIN SUPERFAMILY"/>
    <property type="match status" value="1"/>
</dbReference>
<dbReference type="InterPro" id="IPR055411">
    <property type="entry name" value="LRR_FXL15/At3g58940/PEG3-like"/>
</dbReference>
<organism evidence="2 3">
    <name type="scientific">Tagetes erecta</name>
    <name type="common">African marigold</name>
    <dbReference type="NCBI Taxonomy" id="13708"/>
    <lineage>
        <taxon>Eukaryota</taxon>
        <taxon>Viridiplantae</taxon>
        <taxon>Streptophyta</taxon>
        <taxon>Embryophyta</taxon>
        <taxon>Tracheophyta</taxon>
        <taxon>Spermatophyta</taxon>
        <taxon>Magnoliopsida</taxon>
        <taxon>eudicotyledons</taxon>
        <taxon>Gunneridae</taxon>
        <taxon>Pentapetalae</taxon>
        <taxon>asterids</taxon>
        <taxon>campanulids</taxon>
        <taxon>Asterales</taxon>
        <taxon>Asteraceae</taxon>
        <taxon>Asteroideae</taxon>
        <taxon>Heliantheae alliance</taxon>
        <taxon>Tageteae</taxon>
        <taxon>Tagetes</taxon>
    </lineage>
</organism>
<dbReference type="Proteomes" id="UP001229421">
    <property type="component" value="Unassembled WGS sequence"/>
</dbReference>
<gene>
    <name evidence="2" type="ORF">QVD17_36098</name>
</gene>
<dbReference type="InterPro" id="IPR032675">
    <property type="entry name" value="LRR_dom_sf"/>
</dbReference>
<dbReference type="Gene3D" id="3.80.10.10">
    <property type="entry name" value="Ribonuclease Inhibitor"/>
    <property type="match status" value="1"/>
</dbReference>
<dbReference type="InterPro" id="IPR019557">
    <property type="entry name" value="AminoTfrase-like_pln_mobile"/>
</dbReference>
<dbReference type="Pfam" id="PF24758">
    <property type="entry name" value="LRR_At5g56370"/>
    <property type="match status" value="1"/>
</dbReference>
<keyword evidence="3" id="KW-1185">Reference proteome</keyword>
<sequence length="761" mass="88175">MKAKGGLDTIYSWKSSLETSDEIFLKKLLDEGGLFTPLFFADAKIKLPTPLIDLLLKRYNRESNVFDVRGKTLSVTLEDILYLTHLPIDGKPVLCKESPSKEACEEVFGNKAAVKIKDLESIAFDKNNDERQRKVAVLKMIVGCFIMPSYNGYEVSPTYVELLKDLDEVPKYAWGSALLAFLVHELQEINKKKDGINGNLWIVLAFFFVRIPTLWKIMGITELSERTDTQPLLSWVLKNLQKKCNDNKGSYVKLVEAFLDAEDVTHEDINWRPYLCCKLPNTLQSQSDSRRFLRLGPIFNNNYVVHHRPDRVLAQFGIQDDDISISMIGELDYKIKFKDNRGKFKRNYEEIFKRELDLYRRNIMLLVYEVSDDDNFESADQEENDRYKEMARLILNAFEEKSAQTRNNGHNSRTCTMRPNASIINNNKKQKSIINSKQTVATVMKQEEIRNWLDLPYDVTANILNRISMADILRKTQKVCTAWYKICKDLAMWRVINMNDLWCYSAMLSITSMCKHAVDRSQGQLVDITLVYDDNANLLQYVADRSSQLRRLELVNDYFTSIWSKAVMKFPLLEELNLYKIKVSKEDIETVGRYCPMLKTLKVNEKASCLPILKREESMMSYNEIAIAIGQNLPELRHLEVIGNNMTNIGLQAILDNCHHLETLDLRGCFNIVLKGDLEKKCFEHIKYLKLPNNSLEDCPYIYEEASDEDYNYYECDCDGCGLFNMPQADNYNFADNFDPYDIDAYNDALYDQLSRQGPLR</sequence>
<reference evidence="2" key="1">
    <citation type="journal article" date="2023" name="bioRxiv">
        <title>Improved chromosome-level genome assembly for marigold (Tagetes erecta).</title>
        <authorList>
            <person name="Jiang F."/>
            <person name="Yuan L."/>
            <person name="Wang S."/>
            <person name="Wang H."/>
            <person name="Xu D."/>
            <person name="Wang A."/>
            <person name="Fan W."/>
        </authorList>
    </citation>
    <scope>NUCLEOTIDE SEQUENCE</scope>
    <source>
        <strain evidence="2">WSJ</strain>
        <tissue evidence="2">Leaf</tissue>
    </source>
</reference>
<name>A0AAD8JVN8_TARER</name>
<dbReference type="SUPFAM" id="SSF52047">
    <property type="entry name" value="RNI-like"/>
    <property type="match status" value="1"/>
</dbReference>
<dbReference type="Gene3D" id="1.20.1280.50">
    <property type="match status" value="1"/>
</dbReference>
<dbReference type="CDD" id="cd22164">
    <property type="entry name" value="F-box_AtSKIP19-like"/>
    <property type="match status" value="1"/>
</dbReference>
<dbReference type="InterPro" id="IPR001810">
    <property type="entry name" value="F-box_dom"/>
</dbReference>
<dbReference type="PROSITE" id="PS50181">
    <property type="entry name" value="FBOX"/>
    <property type="match status" value="1"/>
</dbReference>
<feature type="domain" description="F-box" evidence="1">
    <location>
        <begin position="449"/>
        <end position="496"/>
    </location>
</feature>